<evidence type="ECO:0000259" key="1">
    <source>
        <dbReference type="PROSITE" id="PS50878"/>
    </source>
</evidence>
<dbReference type="InterPro" id="IPR026960">
    <property type="entry name" value="RVT-Znf"/>
</dbReference>
<dbReference type="InterPro" id="IPR000477">
    <property type="entry name" value="RT_dom"/>
</dbReference>
<dbReference type="Gramene" id="evm.model.05.1355">
    <property type="protein sequence ID" value="cds.evm.model.05.1355"/>
    <property type="gene ID" value="evm.TU.05.1355"/>
</dbReference>
<dbReference type="EnsemblPlants" id="evm.model.05.1355">
    <property type="protein sequence ID" value="cds.evm.model.05.1355"/>
    <property type="gene ID" value="evm.TU.05.1355"/>
</dbReference>
<dbReference type="InterPro" id="IPR043502">
    <property type="entry name" value="DNA/RNA_pol_sf"/>
</dbReference>
<keyword evidence="3" id="KW-1185">Reference proteome</keyword>
<feature type="domain" description="Reverse transcriptase" evidence="1">
    <location>
        <begin position="23"/>
        <end position="304"/>
    </location>
</feature>
<dbReference type="PROSITE" id="PS50878">
    <property type="entry name" value="RT_POL"/>
    <property type="match status" value="1"/>
</dbReference>
<protein>
    <recommendedName>
        <fullName evidence="1">Reverse transcriptase domain-containing protein</fullName>
    </recommendedName>
</protein>
<organism evidence="2 3">
    <name type="scientific">Cannabis sativa</name>
    <name type="common">Hemp</name>
    <name type="synonym">Marijuana</name>
    <dbReference type="NCBI Taxonomy" id="3483"/>
    <lineage>
        <taxon>Eukaryota</taxon>
        <taxon>Viridiplantae</taxon>
        <taxon>Streptophyta</taxon>
        <taxon>Embryophyta</taxon>
        <taxon>Tracheophyta</taxon>
        <taxon>Spermatophyta</taxon>
        <taxon>Magnoliopsida</taxon>
        <taxon>eudicotyledons</taxon>
        <taxon>Gunneridae</taxon>
        <taxon>Pentapetalae</taxon>
        <taxon>rosids</taxon>
        <taxon>fabids</taxon>
        <taxon>Rosales</taxon>
        <taxon>Cannabaceae</taxon>
        <taxon>Cannabis</taxon>
    </lineage>
</organism>
<accession>A0A803PL06</accession>
<dbReference type="PANTHER" id="PTHR33116:SF86">
    <property type="entry name" value="REVERSE TRANSCRIPTASE DOMAIN-CONTAINING PROTEIN"/>
    <property type="match status" value="1"/>
</dbReference>
<dbReference type="CDD" id="cd01650">
    <property type="entry name" value="RT_nLTR_like"/>
    <property type="match status" value="1"/>
</dbReference>
<dbReference type="Pfam" id="PF00078">
    <property type="entry name" value="RVT_1"/>
    <property type="match status" value="1"/>
</dbReference>
<evidence type="ECO:0000313" key="3">
    <source>
        <dbReference type="Proteomes" id="UP000596661"/>
    </source>
</evidence>
<dbReference type="Proteomes" id="UP000596661">
    <property type="component" value="Chromosome 5"/>
</dbReference>
<proteinExistence type="predicted"/>
<dbReference type="PANTHER" id="PTHR33116">
    <property type="entry name" value="REVERSE TRANSCRIPTASE ZINC-BINDING DOMAIN-CONTAINING PROTEIN-RELATED-RELATED"/>
    <property type="match status" value="1"/>
</dbReference>
<evidence type="ECO:0000313" key="2">
    <source>
        <dbReference type="EnsemblPlants" id="cds.evm.model.05.1355"/>
    </source>
</evidence>
<dbReference type="AlphaFoldDB" id="A0A803PL06"/>
<sequence>MSVLFFKHYWDSIGGDFCEAVLDFFHIGRRHKGVNATNIVLFPKVQNPKRPNHFRPISLCNVVYKVISKIIANRIKPLLPKLICPTQAAFVPGRNIQDNNVIAQEIVHSFNRKKGREGLFAIKIDLMKAYDRMSWGFIDHVLSCFGVPQEFRNWVSQCITTTSLNICLNGGPVEKISPSCGLRQGDPLSPYLFIWAAEILSRILENAQNEGIIKGIRLSRGGPSISHIFFADDLILVGRANMEEAKGVWGCLDQFCSWSGQKVNTIKTSIFFSKNTSTVIKQRIRELLGLRSPEGNVNYLGLPLFRSRQKDADFNFILDNLTTKLHVRDFWWGSEKGNHGLHLKAWDKLCLLKSLGGLGFRKSKEMNQAFLAKWGWNLLTGHQSLCCRILEAKYLKGKSFLDCESKASNSWFWKNVTKTRAIIRKGACKRVADGTGTNIWVDPWIEHLQGFTPQPIGRDMNTEMKVAELILDNGGWNYQKLNRLFDQETISAILKGGIPAGLGNDSSFWTLESNGCFSCKSAYLAQVVDTASPGEAAPSLWNKLWNSKVPERLKVLWWRILSKALPVRSELRRRFPIQDESFPLCGLEVETMEHLFLACNVASHLWRSSPWGIFPISDSGIRLWDWVKFLWDLNKKGINEHEVFLYASLIVDMIWRTRNDKEHLWQGDLGGYFEAGIF</sequence>
<dbReference type="EMBL" id="UZAU01000530">
    <property type="status" value="NOT_ANNOTATED_CDS"/>
    <property type="molecule type" value="Genomic_DNA"/>
</dbReference>
<name>A0A803PL06_CANSA</name>
<dbReference type="SUPFAM" id="SSF56672">
    <property type="entry name" value="DNA/RNA polymerases"/>
    <property type="match status" value="1"/>
</dbReference>
<dbReference type="OMA" id="SAWHYIR"/>
<reference evidence="2" key="2">
    <citation type="submission" date="2021-03" db="UniProtKB">
        <authorList>
            <consortium name="EnsemblPlants"/>
        </authorList>
    </citation>
    <scope>IDENTIFICATION</scope>
</reference>
<reference evidence="2" key="1">
    <citation type="submission" date="2018-11" db="EMBL/GenBank/DDBJ databases">
        <authorList>
            <person name="Grassa J C."/>
        </authorList>
    </citation>
    <scope>NUCLEOTIDE SEQUENCE [LARGE SCALE GENOMIC DNA]</scope>
</reference>
<dbReference type="Pfam" id="PF13966">
    <property type="entry name" value="zf-RVT"/>
    <property type="match status" value="1"/>
</dbReference>